<dbReference type="InterPro" id="IPR023361">
    <property type="entry name" value="DUF1285_beta_roll_sf"/>
</dbReference>
<name>A0ABP9RVM7_9GAMM</name>
<organism evidence="2 3">
    <name type="scientific">Ferrimonas gelatinilytica</name>
    <dbReference type="NCBI Taxonomy" id="1255257"/>
    <lineage>
        <taxon>Bacteria</taxon>
        <taxon>Pseudomonadati</taxon>
        <taxon>Pseudomonadota</taxon>
        <taxon>Gammaproteobacteria</taxon>
        <taxon>Alteromonadales</taxon>
        <taxon>Ferrimonadaceae</taxon>
        <taxon>Ferrimonas</taxon>
    </lineage>
</organism>
<reference evidence="3" key="1">
    <citation type="journal article" date="2019" name="Int. J. Syst. Evol. Microbiol.">
        <title>The Global Catalogue of Microorganisms (GCM) 10K type strain sequencing project: providing services to taxonomists for standard genome sequencing and annotation.</title>
        <authorList>
            <consortium name="The Broad Institute Genomics Platform"/>
            <consortium name="The Broad Institute Genome Sequencing Center for Infectious Disease"/>
            <person name="Wu L."/>
            <person name="Ma J."/>
        </authorList>
    </citation>
    <scope>NUCLEOTIDE SEQUENCE [LARGE SCALE GENOMIC DNA]</scope>
    <source>
        <strain evidence="3">JCM 18720</strain>
    </source>
</reference>
<keyword evidence="3" id="KW-1185">Reference proteome</keyword>
<accession>A0ABP9RVM7</accession>
<evidence type="ECO:0000259" key="1">
    <source>
        <dbReference type="Pfam" id="PF06938"/>
    </source>
</evidence>
<dbReference type="Gene3D" id="2.30.270.10">
    <property type="entry name" value="duf1285 protein"/>
    <property type="match status" value="1"/>
</dbReference>
<evidence type="ECO:0000313" key="3">
    <source>
        <dbReference type="Proteomes" id="UP001501600"/>
    </source>
</evidence>
<gene>
    <name evidence="2" type="ORF">GCM10025772_05690</name>
</gene>
<proteinExistence type="predicted"/>
<dbReference type="InterPro" id="IPR048341">
    <property type="entry name" value="DUF1285_N"/>
</dbReference>
<dbReference type="Pfam" id="PF06938">
    <property type="entry name" value="DUF1285_N"/>
    <property type="match status" value="1"/>
</dbReference>
<dbReference type="EMBL" id="BAABLF010000005">
    <property type="protein sequence ID" value="GAA5187638.1"/>
    <property type="molecule type" value="Genomic_DNA"/>
</dbReference>
<comment type="caution">
    <text evidence="2">The sequence shown here is derived from an EMBL/GenBank/DDBJ whole genome shotgun (WGS) entry which is preliminary data.</text>
</comment>
<sequence>MLERLTTQVGEHPKLALWDPPLCGDIDIEIDREGVWHSQGSPITRERLVRLLASVLRREADGHYYLVTPVEKWRIRVQDKPFLLTELRYGKDPESAAEVPETDLATVQQDDSGGRRWWLMGPLGVALPVGPSHPWTLAGELPCILLWHGNQGRLGRNLYYRLAQQASLRNGEYGVELNGQWCPLGRA</sequence>
<dbReference type="RefSeq" id="WP_345315532.1">
    <property type="nucleotide sequence ID" value="NZ_BAABLF010000005.1"/>
</dbReference>
<dbReference type="Gene3D" id="3.10.540.10">
    <property type="entry name" value="duf1285 like domain"/>
    <property type="match status" value="1"/>
</dbReference>
<protein>
    <submittedName>
        <fullName evidence="2">DUF1285 domain-containing protein</fullName>
    </submittedName>
</protein>
<feature type="domain" description="DUF1285" evidence="1">
    <location>
        <begin position="15"/>
        <end position="79"/>
    </location>
</feature>
<evidence type="ECO:0000313" key="2">
    <source>
        <dbReference type="EMBL" id="GAA5187638.1"/>
    </source>
</evidence>
<dbReference type="Proteomes" id="UP001501600">
    <property type="component" value="Unassembled WGS sequence"/>
</dbReference>